<protein>
    <submittedName>
        <fullName evidence="3">Uncharacterized protein</fullName>
    </submittedName>
</protein>
<dbReference type="HAMAP" id="MF_01584">
    <property type="entry name" value="UPF0502"/>
    <property type="match status" value="1"/>
</dbReference>
<dbReference type="PANTHER" id="PTHR38768:SF1">
    <property type="entry name" value="UPF0502 PROTEIN YCEH"/>
    <property type="match status" value="1"/>
</dbReference>
<accession>A0A133XN65</accession>
<feature type="coiled-coil region" evidence="2">
    <location>
        <begin position="177"/>
        <end position="211"/>
    </location>
</feature>
<keyword evidence="2" id="KW-0175">Coiled coil</keyword>
<dbReference type="AlphaFoldDB" id="A0A133XN65"/>
<organism evidence="3 4">
    <name type="scientific">Dechloromonas denitrificans</name>
    <dbReference type="NCBI Taxonomy" id="281362"/>
    <lineage>
        <taxon>Bacteria</taxon>
        <taxon>Pseudomonadati</taxon>
        <taxon>Pseudomonadota</taxon>
        <taxon>Betaproteobacteria</taxon>
        <taxon>Rhodocyclales</taxon>
        <taxon>Azonexaceae</taxon>
        <taxon>Dechloromonas</taxon>
    </lineage>
</organism>
<dbReference type="Proteomes" id="UP000070186">
    <property type="component" value="Unassembled WGS sequence"/>
</dbReference>
<evidence type="ECO:0000256" key="2">
    <source>
        <dbReference type="SAM" id="Coils"/>
    </source>
</evidence>
<evidence type="ECO:0000256" key="1">
    <source>
        <dbReference type="HAMAP-Rule" id="MF_01584"/>
    </source>
</evidence>
<dbReference type="InterPro" id="IPR036388">
    <property type="entry name" value="WH-like_DNA-bd_sf"/>
</dbReference>
<dbReference type="InterPro" id="IPR036390">
    <property type="entry name" value="WH_DNA-bd_sf"/>
</dbReference>
<evidence type="ECO:0000313" key="3">
    <source>
        <dbReference type="EMBL" id="KXB32383.1"/>
    </source>
</evidence>
<reference evidence="3 4" key="1">
    <citation type="submission" date="2015-12" db="EMBL/GenBank/DDBJ databases">
        <title>Nitrous oxide reduction kinetics distinguish bacteria harboring typical versus atypical NosZ.</title>
        <authorList>
            <person name="Yoon S."/>
            <person name="Nissen S."/>
            <person name="Park D."/>
            <person name="Sanford R.A."/>
            <person name="Loeffler F.E."/>
        </authorList>
    </citation>
    <scope>NUCLEOTIDE SEQUENCE [LARGE SCALE GENOMIC DNA]</scope>
    <source>
        <strain evidence="3 4">ATCC BAA-841</strain>
    </source>
</reference>
<dbReference type="InterPro" id="IPR007432">
    <property type="entry name" value="DUF480"/>
</dbReference>
<keyword evidence="4" id="KW-1185">Reference proteome</keyword>
<comment type="similarity">
    <text evidence="1">Belongs to the UPF0502 family.</text>
</comment>
<name>A0A133XN65_9RHOO</name>
<dbReference type="EMBL" id="LODL01000005">
    <property type="protein sequence ID" value="KXB32383.1"/>
    <property type="molecule type" value="Genomic_DNA"/>
</dbReference>
<dbReference type="Gene3D" id="1.10.10.10">
    <property type="entry name" value="Winged helix-like DNA-binding domain superfamily/Winged helix DNA-binding domain"/>
    <property type="match status" value="2"/>
</dbReference>
<dbReference type="STRING" id="281362.AT959_01435"/>
<sequence>MPDSFPTLSVVETRVLATLVEKQRTVPDTYPMSLNALAAGCNQKTSRNPVLELGESDILQAIDSLKEARLVSEVSGSRVPRFAHQFERVLGVPTQASALITVLMLRGPQTAGELRLNCERLHKFADISSVEAFLEELASRPEGGLVLELPRLPGARENRWTHLLSGQPAIEQAPASVSGSRSEIEELRTRVAALENEVGELRAALERVLAG</sequence>
<evidence type="ECO:0000313" key="4">
    <source>
        <dbReference type="Proteomes" id="UP000070186"/>
    </source>
</evidence>
<dbReference type="RefSeq" id="WP_066879826.1">
    <property type="nucleotide sequence ID" value="NZ_LODL01000005.1"/>
</dbReference>
<dbReference type="SUPFAM" id="SSF46785">
    <property type="entry name" value="Winged helix' DNA-binding domain"/>
    <property type="match status" value="2"/>
</dbReference>
<dbReference type="PANTHER" id="PTHR38768">
    <property type="entry name" value="UPF0502 PROTEIN YCEH"/>
    <property type="match status" value="1"/>
</dbReference>
<comment type="caution">
    <text evidence="3">The sequence shown here is derived from an EMBL/GenBank/DDBJ whole genome shotgun (WGS) entry which is preliminary data.</text>
</comment>
<dbReference type="Pfam" id="PF04337">
    <property type="entry name" value="DUF480"/>
    <property type="match status" value="1"/>
</dbReference>
<proteinExistence type="inferred from homology"/>
<gene>
    <name evidence="3" type="ORF">AT959_01435</name>
</gene>